<proteinExistence type="predicted"/>
<dbReference type="HOGENOM" id="CLU_123491_0_0_1"/>
<gene>
    <name evidence="2" type="ORF">TEQG_06823</name>
</gene>
<keyword evidence="1" id="KW-0472">Membrane</keyword>
<reference evidence="3" key="1">
    <citation type="journal article" date="2012" name="MBio">
        <title>Comparative genome analysis of Trichophyton rubrum and related dermatophytes reveals candidate genes involved in infection.</title>
        <authorList>
            <person name="Martinez D.A."/>
            <person name="Oliver B.G."/>
            <person name="Graeser Y."/>
            <person name="Goldberg J.M."/>
            <person name="Li W."/>
            <person name="Martinez-Rossi N.M."/>
            <person name="Monod M."/>
            <person name="Shelest E."/>
            <person name="Barton R.C."/>
            <person name="Birch E."/>
            <person name="Brakhage A.A."/>
            <person name="Chen Z."/>
            <person name="Gurr S.J."/>
            <person name="Heiman D."/>
            <person name="Heitman J."/>
            <person name="Kosti I."/>
            <person name="Rossi A."/>
            <person name="Saif S."/>
            <person name="Samalova M."/>
            <person name="Saunders C.W."/>
            <person name="Shea T."/>
            <person name="Summerbell R.C."/>
            <person name="Xu J."/>
            <person name="Young S."/>
            <person name="Zeng Q."/>
            <person name="Birren B.W."/>
            <person name="Cuomo C.A."/>
            <person name="White T.C."/>
        </authorList>
    </citation>
    <scope>NUCLEOTIDE SEQUENCE [LARGE SCALE GENOMIC DNA]</scope>
    <source>
        <strain evidence="3">ATCC MYA-4606 / CBS 127.97</strain>
    </source>
</reference>
<dbReference type="AlphaFoldDB" id="F2Q0X3"/>
<sequence length="189" mass="21490">MASQWTEGVIFFSLFFGPIFVGACLIVCRLSILTLGPILEILFEAMGAPWAADIVREANDGIARRRVPQPPVQKKVQDDCNRRLDNVVHDIKALRQRDILLRTMILDTVVIGKVKDIETFDAIGPTDWRLKLVDSKQRLGTWEQYYSYLLRQQPLMSRMKLLAVHEMSGIGGDLRISVLGINISRCKEH</sequence>
<keyword evidence="3" id="KW-1185">Reference proteome</keyword>
<name>F2Q0X3_TRIEC</name>
<organism evidence="2 3">
    <name type="scientific">Trichophyton equinum (strain ATCC MYA-4606 / CBS 127.97)</name>
    <name type="common">Horse ringworm fungus</name>
    <dbReference type="NCBI Taxonomy" id="559882"/>
    <lineage>
        <taxon>Eukaryota</taxon>
        <taxon>Fungi</taxon>
        <taxon>Dikarya</taxon>
        <taxon>Ascomycota</taxon>
        <taxon>Pezizomycotina</taxon>
        <taxon>Eurotiomycetes</taxon>
        <taxon>Eurotiomycetidae</taxon>
        <taxon>Onygenales</taxon>
        <taxon>Arthrodermataceae</taxon>
        <taxon>Trichophyton</taxon>
    </lineage>
</organism>
<keyword evidence="1" id="KW-0812">Transmembrane</keyword>
<dbReference type="VEuPathDB" id="FungiDB:TEQG_06823"/>
<keyword evidence="1" id="KW-1133">Transmembrane helix</keyword>
<dbReference type="eggNOG" id="ENOG502RPFK">
    <property type="taxonomic scope" value="Eukaryota"/>
</dbReference>
<protein>
    <submittedName>
        <fullName evidence="2">Uncharacterized protein</fullName>
    </submittedName>
</protein>
<evidence type="ECO:0000256" key="1">
    <source>
        <dbReference type="SAM" id="Phobius"/>
    </source>
</evidence>
<accession>F2Q0X3</accession>
<dbReference type="EMBL" id="DS995765">
    <property type="protein sequence ID" value="EGE07791.1"/>
    <property type="molecule type" value="Genomic_DNA"/>
</dbReference>
<dbReference type="OrthoDB" id="4174332at2759"/>
<evidence type="ECO:0000313" key="3">
    <source>
        <dbReference type="Proteomes" id="UP000009169"/>
    </source>
</evidence>
<feature type="transmembrane region" description="Helical" evidence="1">
    <location>
        <begin position="12"/>
        <end position="32"/>
    </location>
</feature>
<evidence type="ECO:0000313" key="2">
    <source>
        <dbReference type="EMBL" id="EGE07791.1"/>
    </source>
</evidence>
<dbReference type="Proteomes" id="UP000009169">
    <property type="component" value="Unassembled WGS sequence"/>
</dbReference>